<dbReference type="VEuPathDB" id="AmoebaDB:EHI8A_199310"/>
<dbReference type="GO" id="GO:0005524">
    <property type="term" value="F:ATP binding"/>
    <property type="evidence" value="ECO:0007669"/>
    <property type="project" value="UniProtKB-KW"/>
</dbReference>
<keyword evidence="2 4" id="KW-0067">ATP-binding</keyword>
<keyword evidence="3" id="KW-0143">Chaperone</keyword>
<proteinExistence type="inferred from homology"/>
<dbReference type="VEuPathDB" id="AmoebaDB:KM1_209990"/>
<dbReference type="InterPro" id="IPR029047">
    <property type="entry name" value="HSP70_peptide-bd_sf"/>
</dbReference>
<dbReference type="Gene3D" id="3.90.640.10">
    <property type="entry name" value="Actin, Chain A, domain 4"/>
    <property type="match status" value="1"/>
</dbReference>
<dbReference type="VEuPathDB" id="AmoebaDB:EHI5A_148660"/>
<organism evidence="6 7">
    <name type="scientific">Entamoeba histolytica</name>
    <dbReference type="NCBI Taxonomy" id="5759"/>
    <lineage>
        <taxon>Eukaryota</taxon>
        <taxon>Amoebozoa</taxon>
        <taxon>Evosea</taxon>
        <taxon>Archamoebae</taxon>
        <taxon>Mastigamoebida</taxon>
        <taxon>Entamoebidae</taxon>
        <taxon>Entamoeba</taxon>
    </lineage>
</organism>
<dbReference type="PROSITE" id="PS01036">
    <property type="entry name" value="HSP70_3"/>
    <property type="match status" value="1"/>
</dbReference>
<gene>
    <name evidence="6" type="ORF">CL6EHI_201260</name>
</gene>
<dbReference type="SUPFAM" id="SSF100920">
    <property type="entry name" value="Heat shock protein 70kD (HSP70), peptide-binding domain"/>
    <property type="match status" value="1"/>
</dbReference>
<dbReference type="OMA" id="NAIGHET"/>
<dbReference type="Pfam" id="PF00012">
    <property type="entry name" value="HSP70"/>
    <property type="match status" value="1"/>
</dbReference>
<dbReference type="VEuPathDB" id="AmoebaDB:EHI7A_125970"/>
<comment type="caution">
    <text evidence="6">The sequence shown here is derived from an EMBL/GenBank/DDBJ whole genome shotgun (WGS) entry which is preliminary data.</text>
</comment>
<dbReference type="PRINTS" id="PR00301">
    <property type="entry name" value="HEATSHOCK70"/>
</dbReference>
<sequence length="575" mass="64765">MAEQQDQDSISYAIDIGTTYSSIAYFKGKNNEPTIIQDEQNKDQVASWVSLSQLGTNGNTIVGNSAKDDIHSECVIYDSKRIIGRDESDVSYEDRANWPFKVKRRDNGNAYIECYNPQTQSTEEFEPEEISGMILKHLYNNAQMKVRINQISNVVVTVPVNFSDKQRDATLLACQLAGIKNVILENEPTAAIVEYKREYPNSLKEGDRVVVIDFGGGTLDVACCKIISDNSVNVESNGGDQDLGGNDFDKVMIDIIKKKVEEDIPGYYKKKRGMTQKEKITYKKKLVRLKKEAERVKVELSDRINNELAKKEVKTTKDIMPEVELELDSLLGKEHSEDNIGTIITRQEFEKECEARGLYERFINKIKQITQKKGYKKGNVQLVLLIGGTSKMPRIREEVSNLFGQVIFSNNNFNPLTAVVKGAAYLAHLKQENAIGHEVVYDIVPIPIGIEVEGGKFEVLVKDGETLPTKGTTRQYCTTRDNQTNADFIIYRGFGKYVSSLGVERVTKLSINGIPSGKRGEQKFEFTIHINKNGMMEISASLIGGNIKEKLSTSLDLSKTSQEIERLIEHFQKFF</sequence>
<dbReference type="FunFam" id="3.30.30.30:FF:000001">
    <property type="entry name" value="heat shock 70 kDa protein-like"/>
    <property type="match status" value="1"/>
</dbReference>
<dbReference type="FunFam" id="2.60.34.10:FF:000022">
    <property type="entry name" value="Heat shock 70 kDa protein"/>
    <property type="match status" value="1"/>
</dbReference>
<dbReference type="AlphaFoldDB" id="A0A5K1UXH9"/>
<dbReference type="InterPro" id="IPR018181">
    <property type="entry name" value="Heat_shock_70_CS"/>
</dbReference>
<dbReference type="GO" id="GO:0140662">
    <property type="term" value="F:ATP-dependent protein folding chaperone"/>
    <property type="evidence" value="ECO:0007669"/>
    <property type="project" value="InterPro"/>
</dbReference>
<dbReference type="Gene3D" id="3.30.420.40">
    <property type="match status" value="2"/>
</dbReference>
<dbReference type="InterPro" id="IPR013126">
    <property type="entry name" value="Hsp_70_fam"/>
</dbReference>
<evidence type="ECO:0000256" key="4">
    <source>
        <dbReference type="RuleBase" id="RU003322"/>
    </source>
</evidence>
<accession>A0A5K1UXH9</accession>
<dbReference type="SUPFAM" id="SSF53067">
    <property type="entry name" value="Actin-like ATPase domain"/>
    <property type="match status" value="2"/>
</dbReference>
<dbReference type="EMBL" id="BDEQ01000001">
    <property type="protein sequence ID" value="GAT97177.1"/>
    <property type="molecule type" value="Genomic_DNA"/>
</dbReference>
<protein>
    <submittedName>
        <fullName evidence="6">Heat shock protein 70 putative</fullName>
    </submittedName>
</protein>
<dbReference type="Gene3D" id="2.60.34.10">
    <property type="entry name" value="Substrate Binding Domain Of DNAk, Chain A, domain 1"/>
    <property type="match status" value="1"/>
</dbReference>
<keyword evidence="5" id="KW-0175">Coiled coil</keyword>
<evidence type="ECO:0000256" key="1">
    <source>
        <dbReference type="ARBA" id="ARBA00022741"/>
    </source>
</evidence>
<feature type="coiled-coil region" evidence="5">
    <location>
        <begin position="279"/>
        <end position="310"/>
    </location>
</feature>
<dbReference type="InterPro" id="IPR043129">
    <property type="entry name" value="ATPase_NBD"/>
</dbReference>
<evidence type="ECO:0000313" key="7">
    <source>
        <dbReference type="Proteomes" id="UP000078387"/>
    </source>
</evidence>
<keyword evidence="1 4" id="KW-0547">Nucleotide-binding</keyword>
<evidence type="ECO:0000313" key="6">
    <source>
        <dbReference type="EMBL" id="GAT97177.1"/>
    </source>
</evidence>
<evidence type="ECO:0000256" key="2">
    <source>
        <dbReference type="ARBA" id="ARBA00022840"/>
    </source>
</evidence>
<comment type="similarity">
    <text evidence="4">Belongs to the heat shock protein 70 family.</text>
</comment>
<dbReference type="PANTHER" id="PTHR19375">
    <property type="entry name" value="HEAT SHOCK PROTEIN 70KDA"/>
    <property type="match status" value="1"/>
</dbReference>
<keyword evidence="6" id="KW-0346">Stress response</keyword>
<name>A0A5K1UXH9_ENTHI</name>
<dbReference type="Proteomes" id="UP000078387">
    <property type="component" value="Unassembled WGS sequence"/>
</dbReference>
<evidence type="ECO:0000256" key="5">
    <source>
        <dbReference type="SAM" id="Coils"/>
    </source>
</evidence>
<reference evidence="6 7" key="1">
    <citation type="submission" date="2016-05" db="EMBL/GenBank/DDBJ databases">
        <title>First whole genome sequencing of Entamoeba histolytica HM1:IMSS-clone-6.</title>
        <authorList>
            <person name="Mukherjee Avik.K."/>
            <person name="Izumyama S."/>
            <person name="Nakada-Tsukui K."/>
            <person name="Nozaki T."/>
        </authorList>
    </citation>
    <scope>NUCLEOTIDE SEQUENCE [LARGE SCALE GENOMIC DNA]</scope>
    <source>
        <strain evidence="6 7">HM1:IMSS clone 6</strain>
    </source>
</reference>
<evidence type="ECO:0000256" key="3">
    <source>
        <dbReference type="ARBA" id="ARBA00023186"/>
    </source>
</evidence>
<dbReference type="VEuPathDB" id="AmoebaDB:EHI_201260"/>
<dbReference type="FunFam" id="3.30.420.40:FF:000046">
    <property type="entry name" value="Chaperone protein HscA"/>
    <property type="match status" value="1"/>
</dbReference>